<dbReference type="EMBL" id="UAUF01000010">
    <property type="protein sequence ID" value="SPZ05348.1"/>
    <property type="molecule type" value="Genomic_DNA"/>
</dbReference>
<organism evidence="1 2">
    <name type="scientific">Pseudomonas luteola</name>
    <dbReference type="NCBI Taxonomy" id="47886"/>
    <lineage>
        <taxon>Bacteria</taxon>
        <taxon>Pseudomonadati</taxon>
        <taxon>Pseudomonadota</taxon>
        <taxon>Gammaproteobacteria</taxon>
        <taxon>Pseudomonadales</taxon>
        <taxon>Pseudomonadaceae</taxon>
        <taxon>Pseudomonas</taxon>
    </lineage>
</organism>
<evidence type="ECO:0000313" key="1">
    <source>
        <dbReference type="EMBL" id="SPZ05348.1"/>
    </source>
</evidence>
<dbReference type="Proteomes" id="UP000250443">
    <property type="component" value="Unassembled WGS sequence"/>
</dbReference>
<sequence>MRLGDSFCRITVACPGKDILLYVDETQCDAARFTLICNDQAFTSTVNSKLFANAKHIVSASISDLSALAERLTAFQDRPADLLRIIAEAKHLIVRLRRHKKISKAQARNLYRAMQIFNESTSLDDFPEAILEMLYGDDWTDHYPRQAAKDYALVLSALVDLQKSLRKND</sequence>
<proteinExistence type="predicted"/>
<gene>
    <name evidence="1" type="ORF">NCTC11842_01768</name>
</gene>
<dbReference type="AlphaFoldDB" id="A0A2X2CCU0"/>
<evidence type="ECO:0000313" key="2">
    <source>
        <dbReference type="Proteomes" id="UP000250443"/>
    </source>
</evidence>
<name>A0A2X2CCU0_PSELU</name>
<protein>
    <submittedName>
        <fullName evidence="1">Uncharacterized protein</fullName>
    </submittedName>
</protein>
<dbReference type="RefSeq" id="WP_019366922.1">
    <property type="nucleotide sequence ID" value="NZ_UAUF01000010.1"/>
</dbReference>
<accession>A0A2X2CCU0</accession>
<reference evidence="1 2" key="1">
    <citation type="submission" date="2018-06" db="EMBL/GenBank/DDBJ databases">
        <authorList>
            <consortium name="Pathogen Informatics"/>
            <person name="Doyle S."/>
        </authorList>
    </citation>
    <scope>NUCLEOTIDE SEQUENCE [LARGE SCALE GENOMIC DNA]</scope>
    <source>
        <strain evidence="1 2">NCTC11842</strain>
    </source>
</reference>